<protein>
    <submittedName>
        <fullName evidence="1">Uncharacterized protein</fullName>
    </submittedName>
</protein>
<reference evidence="1 2" key="2">
    <citation type="journal article" date="2011" name="J. Antibiot.">
        <title>Furaquinocins I and J: novel polyketide isoprenoid hybrid compounds from Streptomyces reveromyceticus SN-593.</title>
        <authorList>
            <person name="Panthee S."/>
            <person name="Takahashi S."/>
            <person name="Takagi H."/>
            <person name="Nogawa T."/>
            <person name="Oowada E."/>
            <person name="Uramoto M."/>
            <person name="Osada H."/>
        </authorList>
    </citation>
    <scope>NUCLEOTIDE SEQUENCE [LARGE SCALE GENOMIC DNA]</scope>
    <source>
        <strain evidence="1 2">SN-593</strain>
    </source>
</reference>
<keyword evidence="2" id="KW-1185">Reference proteome</keyword>
<dbReference type="Proteomes" id="UP000595703">
    <property type="component" value="Chromosome"/>
</dbReference>
<evidence type="ECO:0000313" key="1">
    <source>
        <dbReference type="EMBL" id="BBA98357.1"/>
    </source>
</evidence>
<gene>
    <name evidence="1" type="ORF">RVR_4507</name>
</gene>
<reference evidence="1 2" key="3">
    <citation type="journal article" date="2011" name="Nat. Chem. Biol.">
        <title>Reveromycin A biosynthesis uses RevG and RevJ for stereospecific spiroacetal formation.</title>
        <authorList>
            <person name="Takahashi S."/>
            <person name="Toyoda A."/>
            <person name="Sekiyama Y."/>
            <person name="Takagi H."/>
            <person name="Nogawa T."/>
            <person name="Uramoto M."/>
            <person name="Suzuki R."/>
            <person name="Koshino H."/>
            <person name="Kumano T."/>
            <person name="Panthee S."/>
            <person name="Dairi T."/>
            <person name="Ishikawa J."/>
            <person name="Ikeda H."/>
            <person name="Sakaki Y."/>
            <person name="Osada H."/>
        </authorList>
    </citation>
    <scope>NUCLEOTIDE SEQUENCE [LARGE SCALE GENOMIC DNA]</scope>
    <source>
        <strain evidence="1 2">SN-593</strain>
    </source>
</reference>
<evidence type="ECO:0000313" key="2">
    <source>
        <dbReference type="Proteomes" id="UP000595703"/>
    </source>
</evidence>
<dbReference type="KEGG" id="arev:RVR_4507"/>
<reference evidence="1 2" key="4">
    <citation type="journal article" date="2020" name="Sci. Rep.">
        <title>beta-carboline chemical signals induce reveromycin production through a LuxR family regulator in Streptomyces sp. SN-593.</title>
        <authorList>
            <person name="Panthee S."/>
            <person name="Kito N."/>
            <person name="Hayashi T."/>
            <person name="Shimizu T."/>
            <person name="Ishikawa J."/>
            <person name="Hamamoto H."/>
            <person name="Osada H."/>
            <person name="Takahashi S."/>
        </authorList>
    </citation>
    <scope>NUCLEOTIDE SEQUENCE [LARGE SCALE GENOMIC DNA]</scope>
    <source>
        <strain evidence="1 2">SN-593</strain>
    </source>
</reference>
<dbReference type="AlphaFoldDB" id="A0A7U3UT43"/>
<name>A0A7U3UT43_9ACTN</name>
<dbReference type="EMBL" id="AP018365">
    <property type="protein sequence ID" value="BBA98357.1"/>
    <property type="molecule type" value="Genomic_DNA"/>
</dbReference>
<reference evidence="1 2" key="1">
    <citation type="journal article" date="2010" name="J. Bacteriol.">
        <title>Biochemical characterization of a novel indole prenyltransferase from Streptomyces sp. SN-593.</title>
        <authorList>
            <person name="Takahashi S."/>
            <person name="Takagi H."/>
            <person name="Toyoda A."/>
            <person name="Uramoto M."/>
            <person name="Nogawa T."/>
            <person name="Ueki M."/>
            <person name="Sakaki Y."/>
            <person name="Osada H."/>
        </authorList>
    </citation>
    <scope>NUCLEOTIDE SEQUENCE [LARGE SCALE GENOMIC DNA]</scope>
    <source>
        <strain evidence="1 2">SN-593</strain>
    </source>
</reference>
<sequence>MRWYSMSGTTSSVGAVSSASVTVDPDPCNALTEAPSGLLVPSTALAGVTGSGSAVSAARSVAVDVVAPADGDCPAEWQVGARLAPPYEEQIVAAELDLAAVAEDAWRLPGLAITLPEAGVYEVSATLGTVISVGPATGAYNIAVIARLYNVTADAAIPGTQFTAQRNTEGVAPTSAKSDADRCEFTKFLTVTESTRIRIEMGIRKPVGTPASTTGLFSTNHRLAYKKISD</sequence>
<proteinExistence type="predicted"/>
<organism evidence="1 2">
    <name type="scientific">Actinacidiphila reveromycinica</name>
    <dbReference type="NCBI Taxonomy" id="659352"/>
    <lineage>
        <taxon>Bacteria</taxon>
        <taxon>Bacillati</taxon>
        <taxon>Actinomycetota</taxon>
        <taxon>Actinomycetes</taxon>
        <taxon>Kitasatosporales</taxon>
        <taxon>Streptomycetaceae</taxon>
        <taxon>Actinacidiphila</taxon>
    </lineage>
</organism>
<accession>A0A7U3UT43</accession>